<dbReference type="InterPro" id="IPR002562">
    <property type="entry name" value="3'-5'_exonuclease_dom"/>
</dbReference>
<dbReference type="Pfam" id="PF01612">
    <property type="entry name" value="DNA_pol_A_exo1"/>
    <property type="match status" value="1"/>
</dbReference>
<dbReference type="Pfam" id="PF01927">
    <property type="entry name" value="Mut7-C"/>
    <property type="match status" value="1"/>
</dbReference>
<name>Q4S3A1_TETNG</name>
<protein>
    <submittedName>
        <fullName evidence="4">(spotted green pufferfish) hypothetical protein</fullName>
    </submittedName>
</protein>
<proteinExistence type="predicted"/>
<dbReference type="PANTHER" id="PTHR47765">
    <property type="entry name" value="3'-5' EXONUCLEASE DOMAIN-CONTAINING PROTEIN"/>
    <property type="match status" value="1"/>
</dbReference>
<dbReference type="AlphaFoldDB" id="Q4S3A1"/>
<organism evidence="4">
    <name type="scientific">Tetraodon nigroviridis</name>
    <name type="common">Spotted green pufferfish</name>
    <name type="synonym">Chelonodon nigroviridis</name>
    <dbReference type="NCBI Taxonomy" id="99883"/>
    <lineage>
        <taxon>Eukaryota</taxon>
        <taxon>Metazoa</taxon>
        <taxon>Chordata</taxon>
        <taxon>Craniata</taxon>
        <taxon>Vertebrata</taxon>
        <taxon>Euteleostomi</taxon>
        <taxon>Actinopterygii</taxon>
        <taxon>Neopterygii</taxon>
        <taxon>Teleostei</taxon>
        <taxon>Neoteleostei</taxon>
        <taxon>Acanthomorphata</taxon>
        <taxon>Eupercaria</taxon>
        <taxon>Tetraodontiformes</taxon>
        <taxon>Tetradontoidea</taxon>
        <taxon>Tetraodontidae</taxon>
        <taxon>Tetraodon</taxon>
    </lineage>
</organism>
<dbReference type="Gene3D" id="3.30.420.10">
    <property type="entry name" value="Ribonuclease H-like superfamily/Ribonuclease H"/>
    <property type="match status" value="1"/>
</dbReference>
<evidence type="ECO:0000259" key="2">
    <source>
        <dbReference type="Pfam" id="PF01612"/>
    </source>
</evidence>
<sequence>MSCPTSHSAAHRGFSELAEPLEDLLSILEGCPGKQKGRSHTAGHCILMEFQAWQKKHPQVTLSSLSEQQAMTLQQRALFLLPDQQLSFLDSLIDVYQLKSADVALLQQHLVRLQSLNLYKEAAMLSMKLQCQKELDLEEMCVPLILQNKLSLAESFVTGHSHLEERLVTLLDSWCHPSFCLGDIRRYGSSRMLVKYSGLQKASQWSLKYSVPRDQLPSEREKFYQVPLTEDKIVFVDTPEALLQCQKVVLKEGALVGVDMEWQPTFGCSSTQQVALMQLAVMDQVFLLDISTEGFSQHSNTVSFIRSLFSSKNVLKLGYSMSGDLRCVLATWPQFSEEPLVTQSVLDLVHVHQKVTLFNTVKSTGLKLAQKRCWLVKILLRKASVCWSSRSWGGLWTRRNRCPTGKDVHCEPVKSDMQKTIITGHKLSLRLVADAYCLLEVYRVLESNPAHFGLPDDLRDISPRQSEKRKDKKPKERHTEQECQRAQRVSRPHCDKEKDLLCGVQPSADSPPLPPQQLRVVCDNMLQGLGRTLRCLGVDVLMLENGDDHRVAAKVSQAEGRVILTCGQPFLTLRSQVGEGRCLSLDCSEKAKDQAVRVLRHFNVQPTPSDIFSRCQVMKC</sequence>
<gene>
    <name evidence="4" type="ORF">GSTENG00024737001</name>
</gene>
<feature type="region of interest" description="Disordered" evidence="1">
    <location>
        <begin position="455"/>
        <end position="492"/>
    </location>
</feature>
<feature type="domain" description="3'-5' exonuclease" evidence="2">
    <location>
        <begin position="236"/>
        <end position="330"/>
    </location>
</feature>
<dbReference type="KEGG" id="tng:GSTEN00024737G001"/>
<dbReference type="GO" id="GO:0003676">
    <property type="term" value="F:nucleic acid binding"/>
    <property type="evidence" value="ECO:0007669"/>
    <property type="project" value="InterPro"/>
</dbReference>
<dbReference type="InterPro" id="IPR052408">
    <property type="entry name" value="Exonuclease_MUT-7-like"/>
</dbReference>
<evidence type="ECO:0000256" key="1">
    <source>
        <dbReference type="SAM" id="MobiDB-lite"/>
    </source>
</evidence>
<feature type="compositionally biased region" description="Basic and acidic residues" evidence="1">
    <location>
        <begin position="455"/>
        <end position="485"/>
    </location>
</feature>
<evidence type="ECO:0000313" key="4">
    <source>
        <dbReference type="EMBL" id="CAG04881.1"/>
    </source>
</evidence>
<dbReference type="EMBL" id="CAAE01014752">
    <property type="protein sequence ID" value="CAG04881.1"/>
    <property type="molecule type" value="Genomic_DNA"/>
</dbReference>
<dbReference type="GO" id="GO:0008408">
    <property type="term" value="F:3'-5' exonuclease activity"/>
    <property type="evidence" value="ECO:0007669"/>
    <property type="project" value="InterPro"/>
</dbReference>
<comment type="caution">
    <text evidence="4">The sequence shown here is derived from an EMBL/GenBank/DDBJ whole genome shotgun (WGS) entry which is preliminary data.</text>
</comment>
<evidence type="ECO:0000259" key="3">
    <source>
        <dbReference type="Pfam" id="PF01927"/>
    </source>
</evidence>
<dbReference type="SUPFAM" id="SSF53098">
    <property type="entry name" value="Ribonuclease H-like"/>
    <property type="match status" value="1"/>
</dbReference>
<feature type="non-terminal residue" evidence="4">
    <location>
        <position position="1"/>
    </location>
</feature>
<accession>Q4S3A1</accession>
<dbReference type="InterPro" id="IPR002782">
    <property type="entry name" value="Mut7-C_RNAse_dom"/>
</dbReference>
<dbReference type="OrthoDB" id="18193at2759"/>
<dbReference type="GO" id="GO:0006139">
    <property type="term" value="P:nucleobase-containing compound metabolic process"/>
    <property type="evidence" value="ECO:0007669"/>
    <property type="project" value="InterPro"/>
</dbReference>
<dbReference type="InterPro" id="IPR012337">
    <property type="entry name" value="RNaseH-like_sf"/>
</dbReference>
<reference evidence="4" key="1">
    <citation type="journal article" date="2004" name="Nature">
        <title>Genome duplication in the teleost fish Tetraodon nigroviridis reveals the early vertebrate proto-karyotype.</title>
        <authorList>
            <person name="Jaillon O."/>
            <person name="Aury J.-M."/>
            <person name="Brunet F."/>
            <person name="Petit J.-L."/>
            <person name="Stange-Thomann N."/>
            <person name="Mauceli E."/>
            <person name="Bouneau L."/>
            <person name="Fischer C."/>
            <person name="Ozouf-Costaz C."/>
            <person name="Bernot A."/>
            <person name="Nicaud S."/>
            <person name="Jaffe D."/>
            <person name="Fisher S."/>
            <person name="Lutfalla G."/>
            <person name="Dossat C."/>
            <person name="Segurens B."/>
            <person name="Dasilva C."/>
            <person name="Salanoubat M."/>
            <person name="Levy M."/>
            <person name="Boudet N."/>
            <person name="Castellano S."/>
            <person name="Anthouard V."/>
            <person name="Jubin C."/>
            <person name="Castelli V."/>
            <person name="Katinka M."/>
            <person name="Vacherie B."/>
            <person name="Biemont C."/>
            <person name="Skalli Z."/>
            <person name="Cattolico L."/>
            <person name="Poulain J."/>
            <person name="De Berardinis V."/>
            <person name="Cruaud C."/>
            <person name="Duprat S."/>
            <person name="Brottier P."/>
            <person name="Coutanceau J.-P."/>
            <person name="Gouzy J."/>
            <person name="Parra G."/>
            <person name="Lardier G."/>
            <person name="Chapple C."/>
            <person name="McKernan K.J."/>
            <person name="McEwan P."/>
            <person name="Bosak S."/>
            <person name="Kellis M."/>
            <person name="Volff J.-N."/>
            <person name="Guigo R."/>
            <person name="Zody M.C."/>
            <person name="Mesirov J."/>
            <person name="Lindblad-Toh K."/>
            <person name="Birren B."/>
            <person name="Nusbaum C."/>
            <person name="Kahn D."/>
            <person name="Robinson-Rechavi M."/>
            <person name="Laudet V."/>
            <person name="Schachter V."/>
            <person name="Quetier F."/>
            <person name="Saurin W."/>
            <person name="Scarpelli C."/>
            <person name="Wincker P."/>
            <person name="Lander E.S."/>
            <person name="Weissenbach J."/>
            <person name="Roest Crollius H."/>
        </authorList>
    </citation>
    <scope>NUCLEOTIDE SEQUENCE [LARGE SCALE GENOMIC DNA]</scope>
</reference>
<feature type="domain" description="Mut7-C RNAse" evidence="3">
    <location>
        <begin position="519"/>
        <end position="616"/>
    </location>
</feature>
<dbReference type="PANTHER" id="PTHR47765:SF2">
    <property type="entry name" value="EXONUCLEASE MUT-7 HOMOLOG"/>
    <property type="match status" value="1"/>
</dbReference>
<dbReference type="InterPro" id="IPR036397">
    <property type="entry name" value="RNaseH_sf"/>
</dbReference>
<reference evidence="4" key="2">
    <citation type="submission" date="2004-02" db="EMBL/GenBank/DDBJ databases">
        <authorList>
            <consortium name="Genoscope"/>
            <consortium name="Whitehead Institute Centre for Genome Research"/>
        </authorList>
    </citation>
    <scope>NUCLEOTIDE SEQUENCE</scope>
</reference>